<keyword evidence="3" id="KW-1185">Reference proteome</keyword>
<dbReference type="RefSeq" id="XP_069198643.1">
    <property type="nucleotide sequence ID" value="XM_069342133.1"/>
</dbReference>
<dbReference type="PROSITE" id="PS51184">
    <property type="entry name" value="JMJC"/>
    <property type="match status" value="1"/>
</dbReference>
<feature type="domain" description="JmjC" evidence="1">
    <location>
        <begin position="147"/>
        <end position="342"/>
    </location>
</feature>
<proteinExistence type="predicted"/>
<dbReference type="InterPro" id="IPR014710">
    <property type="entry name" value="RmlC-like_jellyroll"/>
</dbReference>
<dbReference type="Pfam" id="PF13621">
    <property type="entry name" value="Cupin_8"/>
    <property type="match status" value="1"/>
</dbReference>
<dbReference type="EMBL" id="JBFMKM010000012">
    <property type="protein sequence ID" value="KAL1302367.1"/>
    <property type="molecule type" value="Genomic_DNA"/>
</dbReference>
<evidence type="ECO:0000259" key="1">
    <source>
        <dbReference type="PROSITE" id="PS51184"/>
    </source>
</evidence>
<dbReference type="Gene3D" id="2.60.120.10">
    <property type="entry name" value="Jelly Rolls"/>
    <property type="match status" value="1"/>
</dbReference>
<dbReference type="SMART" id="SM00558">
    <property type="entry name" value="JmjC"/>
    <property type="match status" value="1"/>
</dbReference>
<evidence type="ECO:0000313" key="3">
    <source>
        <dbReference type="Proteomes" id="UP001562354"/>
    </source>
</evidence>
<gene>
    <name evidence="2" type="ORF">AAFC00_002770</name>
</gene>
<dbReference type="PANTHER" id="PTHR12461">
    <property type="entry name" value="HYPOXIA-INDUCIBLE FACTOR 1 ALPHA INHIBITOR-RELATED"/>
    <property type="match status" value="1"/>
</dbReference>
<dbReference type="InterPro" id="IPR041667">
    <property type="entry name" value="Cupin_8"/>
</dbReference>
<protein>
    <recommendedName>
        <fullName evidence="1">JmjC domain-containing protein</fullName>
    </recommendedName>
</protein>
<evidence type="ECO:0000313" key="2">
    <source>
        <dbReference type="EMBL" id="KAL1302367.1"/>
    </source>
</evidence>
<organism evidence="2 3">
    <name type="scientific">Neodothiora populina</name>
    <dbReference type="NCBI Taxonomy" id="2781224"/>
    <lineage>
        <taxon>Eukaryota</taxon>
        <taxon>Fungi</taxon>
        <taxon>Dikarya</taxon>
        <taxon>Ascomycota</taxon>
        <taxon>Pezizomycotina</taxon>
        <taxon>Dothideomycetes</taxon>
        <taxon>Dothideomycetidae</taxon>
        <taxon>Dothideales</taxon>
        <taxon>Dothioraceae</taxon>
        <taxon>Neodothiora</taxon>
    </lineage>
</organism>
<dbReference type="SUPFAM" id="SSF51197">
    <property type="entry name" value="Clavaminate synthase-like"/>
    <property type="match status" value="1"/>
</dbReference>
<dbReference type="Proteomes" id="UP001562354">
    <property type="component" value="Unassembled WGS sequence"/>
</dbReference>
<comment type="caution">
    <text evidence="2">The sequence shown here is derived from an EMBL/GenBank/DDBJ whole genome shotgun (WGS) entry which is preliminary data.</text>
</comment>
<dbReference type="InterPro" id="IPR003347">
    <property type="entry name" value="JmjC_dom"/>
</dbReference>
<sequence length="367" mass="41190">MSQPEGSDSSPQTLNTALLDLLSTYQDLNPNVADEIHEEPSPLEFMQYVARNRPLIIRGGAESFKAYRDWGAAYLTDVVGECDVNVSVTPFGNADSILTERDGSLSFVKPYEQTEKFRDLISYIQNQSMSHDDHGPVKYGQTQNDNLRNEYASLFTDVPEKGPPFARIALQRAPEAINFWLGNARSVTSLHRDNYENIYAQVRGRKHFVLLPPVASVAVNEQALPSRTYVLTEEAARLRDDTGLAEIKTGDLEARLDGEGEEGELVRWALWDPDVPGQSGTPYSEHVRPMKVTLNEGDLLYLPALWYHKVSQSCGQEGFCCAVNYWYDMDFSGSFWAVNAFVKDIAQLSQGQEQDREKAVLINPALR</sequence>
<dbReference type="GeneID" id="95976472"/>
<dbReference type="PANTHER" id="PTHR12461:SF99">
    <property type="entry name" value="BIFUNCTIONAL PEPTIDASE AND (3S)-LYSYL HYDROXYLASE JMJD7"/>
    <property type="match status" value="1"/>
</dbReference>
<reference evidence="2 3" key="1">
    <citation type="submission" date="2024-07" db="EMBL/GenBank/DDBJ databases">
        <title>Draft sequence of the Neodothiora populina.</title>
        <authorList>
            <person name="Drown D.D."/>
            <person name="Schuette U.S."/>
            <person name="Buechlein A.B."/>
            <person name="Rusch D.R."/>
            <person name="Winton L.W."/>
            <person name="Adams G.A."/>
        </authorList>
    </citation>
    <scope>NUCLEOTIDE SEQUENCE [LARGE SCALE GENOMIC DNA]</scope>
    <source>
        <strain evidence="2 3">CPC 39397</strain>
    </source>
</reference>
<accession>A0ABR3P876</accession>
<name>A0ABR3P876_9PEZI</name>